<evidence type="ECO:0000256" key="2">
    <source>
        <dbReference type="ARBA" id="ARBA00022827"/>
    </source>
</evidence>
<dbReference type="PANTHER" id="PTHR46720">
    <property type="entry name" value="HYDROXYLASE, PUTATIVE (AFU_ORTHOLOGUE AFUA_3G01460)-RELATED"/>
    <property type="match status" value="1"/>
</dbReference>
<keyword evidence="3" id="KW-0560">Oxidoreductase</keyword>
<evidence type="ECO:0000256" key="3">
    <source>
        <dbReference type="ARBA" id="ARBA00023002"/>
    </source>
</evidence>
<reference evidence="6" key="1">
    <citation type="journal article" date="2020" name="Stud. Mycol.">
        <title>101 Dothideomycetes genomes: a test case for predicting lifestyles and emergence of pathogens.</title>
        <authorList>
            <person name="Haridas S."/>
            <person name="Albert R."/>
            <person name="Binder M."/>
            <person name="Bloem J."/>
            <person name="Labutti K."/>
            <person name="Salamov A."/>
            <person name="Andreopoulos B."/>
            <person name="Baker S."/>
            <person name="Barry K."/>
            <person name="Bills G."/>
            <person name="Bluhm B."/>
            <person name="Cannon C."/>
            <person name="Castanera R."/>
            <person name="Culley D."/>
            <person name="Daum C."/>
            <person name="Ezra D."/>
            <person name="Gonzalez J."/>
            <person name="Henrissat B."/>
            <person name="Kuo A."/>
            <person name="Liang C."/>
            <person name="Lipzen A."/>
            <person name="Lutzoni F."/>
            <person name="Magnuson J."/>
            <person name="Mondo S."/>
            <person name="Nolan M."/>
            <person name="Ohm R."/>
            <person name="Pangilinan J."/>
            <person name="Park H.-J."/>
            <person name="Ramirez L."/>
            <person name="Alfaro M."/>
            <person name="Sun H."/>
            <person name="Tritt A."/>
            <person name="Yoshinaga Y."/>
            <person name="Zwiers L.-H."/>
            <person name="Turgeon B."/>
            <person name="Goodwin S."/>
            <person name="Spatafora J."/>
            <person name="Crous P."/>
            <person name="Grigoriev I."/>
        </authorList>
    </citation>
    <scope>NUCLEOTIDE SEQUENCE</scope>
    <source>
        <strain evidence="6">CBS 113818</strain>
    </source>
</reference>
<keyword evidence="4" id="KW-1133">Transmembrane helix</keyword>
<dbReference type="GO" id="GO:0016491">
    <property type="term" value="F:oxidoreductase activity"/>
    <property type="evidence" value="ECO:0007669"/>
    <property type="project" value="UniProtKB-KW"/>
</dbReference>
<keyword evidence="4" id="KW-0812">Transmembrane</keyword>
<evidence type="ECO:0000256" key="1">
    <source>
        <dbReference type="ARBA" id="ARBA00022630"/>
    </source>
</evidence>
<keyword evidence="1" id="KW-0285">Flavoprotein</keyword>
<keyword evidence="4" id="KW-0472">Membrane</keyword>
<dbReference type="AlphaFoldDB" id="A0A6A7AGX8"/>
<sequence>MSQQEFSIAIVGAGIGGLALAIGLNHLNVPFTLYESAEAFSAVGAGVGLGPNALNAMDMIDSRFRDMYMKIATGNLRPEKRHVMMEAMRLEAGLGEGESWWGHGGWGATYFERTGAHRKDLLDIMTSFIKKDAVRFNKRVKTMTQSNGQVTLTFDDGELVQHAAVVGSDGVKGATRRIVLGERYPECVDAEYTGKYAYRAIVPMADSTAILGDLATDAKMYMCKGANLSTYPISNGTEINVVAFKRDPEPWRHPDTTYEVSREDMLNDFSSYNPDPRLMRLLDWAKPTRWGIFHHLNTPIYHDSLICMLGDVAHAGGPHQGAGAGQCLEDALILSRVIGKLHRSVPTSELSISSPQRTKYIEAAFKAYDEIRRPRAQKQVRTSHACGELYHLMDPVAGTNIVKAVQNLNQRFAWLWEHDLAADVRCVEKRFDELAGLDAAFKAESARIDSPVRNMTTA</sequence>
<proteinExistence type="predicted"/>
<dbReference type="SUPFAM" id="SSF51905">
    <property type="entry name" value="FAD/NAD(P)-binding domain"/>
    <property type="match status" value="1"/>
</dbReference>
<dbReference type="PRINTS" id="PR00420">
    <property type="entry name" value="RNGMNOXGNASE"/>
</dbReference>
<organism evidence="6 7">
    <name type="scientific">Ophiobolus disseminans</name>
    <dbReference type="NCBI Taxonomy" id="1469910"/>
    <lineage>
        <taxon>Eukaryota</taxon>
        <taxon>Fungi</taxon>
        <taxon>Dikarya</taxon>
        <taxon>Ascomycota</taxon>
        <taxon>Pezizomycotina</taxon>
        <taxon>Dothideomycetes</taxon>
        <taxon>Pleosporomycetidae</taxon>
        <taxon>Pleosporales</taxon>
        <taxon>Pleosporineae</taxon>
        <taxon>Phaeosphaeriaceae</taxon>
        <taxon>Ophiobolus</taxon>
    </lineage>
</organism>
<dbReference type="SUPFAM" id="SSF54373">
    <property type="entry name" value="FAD-linked reductases, C-terminal domain"/>
    <property type="match status" value="1"/>
</dbReference>
<feature type="domain" description="FAD-binding" evidence="5">
    <location>
        <begin position="7"/>
        <end position="343"/>
    </location>
</feature>
<dbReference type="GO" id="GO:0044550">
    <property type="term" value="P:secondary metabolite biosynthetic process"/>
    <property type="evidence" value="ECO:0007669"/>
    <property type="project" value="TreeGrafter"/>
</dbReference>
<dbReference type="Gene3D" id="3.50.50.60">
    <property type="entry name" value="FAD/NAD(P)-binding domain"/>
    <property type="match status" value="1"/>
</dbReference>
<dbReference type="PANTHER" id="PTHR46720:SF3">
    <property type="entry name" value="FAD-BINDING DOMAIN-CONTAINING PROTEIN-RELATED"/>
    <property type="match status" value="1"/>
</dbReference>
<dbReference type="Proteomes" id="UP000799424">
    <property type="component" value="Unassembled WGS sequence"/>
</dbReference>
<dbReference type="EMBL" id="MU006217">
    <property type="protein sequence ID" value="KAF2832560.1"/>
    <property type="molecule type" value="Genomic_DNA"/>
</dbReference>
<protein>
    <submittedName>
        <fullName evidence="6">FAD/NAD(P)-binding domain-containing protein</fullName>
    </submittedName>
</protein>
<name>A0A6A7AGX8_9PLEO</name>
<evidence type="ECO:0000313" key="7">
    <source>
        <dbReference type="Proteomes" id="UP000799424"/>
    </source>
</evidence>
<dbReference type="InterPro" id="IPR036188">
    <property type="entry name" value="FAD/NAD-bd_sf"/>
</dbReference>
<feature type="transmembrane region" description="Helical" evidence="4">
    <location>
        <begin position="7"/>
        <end position="27"/>
    </location>
</feature>
<evidence type="ECO:0000259" key="5">
    <source>
        <dbReference type="Pfam" id="PF01494"/>
    </source>
</evidence>
<dbReference type="InterPro" id="IPR002938">
    <property type="entry name" value="FAD-bd"/>
</dbReference>
<accession>A0A6A7AGX8</accession>
<keyword evidence="7" id="KW-1185">Reference proteome</keyword>
<gene>
    <name evidence="6" type="ORF">CC86DRAFT_91187</name>
</gene>
<dbReference type="InterPro" id="IPR051104">
    <property type="entry name" value="FAD_monoxygenase"/>
</dbReference>
<evidence type="ECO:0000256" key="4">
    <source>
        <dbReference type="SAM" id="Phobius"/>
    </source>
</evidence>
<dbReference type="OrthoDB" id="417877at2759"/>
<dbReference type="Pfam" id="PF01494">
    <property type="entry name" value="FAD_binding_3"/>
    <property type="match status" value="1"/>
</dbReference>
<dbReference type="GO" id="GO:0071949">
    <property type="term" value="F:FAD binding"/>
    <property type="evidence" value="ECO:0007669"/>
    <property type="project" value="InterPro"/>
</dbReference>
<evidence type="ECO:0000313" key="6">
    <source>
        <dbReference type="EMBL" id="KAF2832560.1"/>
    </source>
</evidence>
<keyword evidence="2" id="KW-0274">FAD</keyword>